<evidence type="ECO:0000256" key="1">
    <source>
        <dbReference type="ARBA" id="ARBA00004496"/>
    </source>
</evidence>
<evidence type="ECO:0000256" key="5">
    <source>
        <dbReference type="SAM" id="MobiDB-lite"/>
    </source>
</evidence>
<evidence type="ECO:0000256" key="2">
    <source>
        <dbReference type="ARBA" id="ARBA00022490"/>
    </source>
</evidence>
<proteinExistence type="predicted"/>
<dbReference type="GO" id="GO:0045504">
    <property type="term" value="F:dynein heavy chain binding"/>
    <property type="evidence" value="ECO:0007669"/>
    <property type="project" value="TreeGrafter"/>
</dbReference>
<protein>
    <submittedName>
        <fullName evidence="6">WD repeat domain 63</fullName>
    </submittedName>
</protein>
<comment type="caution">
    <text evidence="6">The sequence shown here is derived from an EMBL/GenBank/DDBJ whole genome shotgun (WGS) entry which is preliminary data.</text>
</comment>
<dbReference type="PANTHER" id="PTHR12442:SF5">
    <property type="entry name" value="DYNEIN AXONEMAL INTERMEDIATE CHAIN 3"/>
    <property type="match status" value="1"/>
</dbReference>
<accession>A0A7J6LA68</accession>
<reference evidence="6 7" key="1">
    <citation type="submission" date="2020-04" db="EMBL/GenBank/DDBJ databases">
        <title>Perkinsus chesapeaki whole genome sequence.</title>
        <authorList>
            <person name="Bogema D.R."/>
        </authorList>
    </citation>
    <scope>NUCLEOTIDE SEQUENCE [LARGE SCALE GENOMIC DNA]</scope>
    <source>
        <strain evidence="6">ATCC PRA-425</strain>
    </source>
</reference>
<dbReference type="InterPro" id="IPR036322">
    <property type="entry name" value="WD40_repeat_dom_sf"/>
</dbReference>
<keyword evidence="2" id="KW-0963">Cytoplasm</keyword>
<name>A0A7J6LA68_PERCH</name>
<dbReference type="GO" id="GO:0036159">
    <property type="term" value="P:inner dynein arm assembly"/>
    <property type="evidence" value="ECO:0007669"/>
    <property type="project" value="TreeGrafter"/>
</dbReference>
<evidence type="ECO:0000256" key="4">
    <source>
        <dbReference type="ARBA" id="ARBA00022737"/>
    </source>
</evidence>
<evidence type="ECO:0000313" key="7">
    <source>
        <dbReference type="Proteomes" id="UP000591131"/>
    </source>
</evidence>
<dbReference type="SUPFAM" id="SSF50978">
    <property type="entry name" value="WD40 repeat-like"/>
    <property type="match status" value="1"/>
</dbReference>
<dbReference type="InterPro" id="IPR015943">
    <property type="entry name" value="WD40/YVTN_repeat-like_dom_sf"/>
</dbReference>
<evidence type="ECO:0000313" key="6">
    <source>
        <dbReference type="EMBL" id="KAF4656072.1"/>
    </source>
</evidence>
<dbReference type="Proteomes" id="UP000591131">
    <property type="component" value="Unassembled WGS sequence"/>
</dbReference>
<dbReference type="GO" id="GO:0060294">
    <property type="term" value="P:cilium movement involved in cell motility"/>
    <property type="evidence" value="ECO:0007669"/>
    <property type="project" value="TreeGrafter"/>
</dbReference>
<organism evidence="6 7">
    <name type="scientific">Perkinsus chesapeaki</name>
    <name type="common">Clam parasite</name>
    <name type="synonym">Perkinsus andrewsi</name>
    <dbReference type="NCBI Taxonomy" id="330153"/>
    <lineage>
        <taxon>Eukaryota</taxon>
        <taxon>Sar</taxon>
        <taxon>Alveolata</taxon>
        <taxon>Perkinsozoa</taxon>
        <taxon>Perkinsea</taxon>
        <taxon>Perkinsida</taxon>
        <taxon>Perkinsidae</taxon>
        <taxon>Perkinsus</taxon>
    </lineage>
</organism>
<dbReference type="Gene3D" id="2.130.10.10">
    <property type="entry name" value="YVTN repeat-like/Quinoprotein amine dehydrogenase"/>
    <property type="match status" value="2"/>
</dbReference>
<dbReference type="InterPro" id="IPR001680">
    <property type="entry name" value="WD40_rpt"/>
</dbReference>
<dbReference type="EMBL" id="JAAPAO010000620">
    <property type="protein sequence ID" value="KAF4656072.1"/>
    <property type="molecule type" value="Genomic_DNA"/>
</dbReference>
<dbReference type="AlphaFoldDB" id="A0A7J6LA68"/>
<keyword evidence="4" id="KW-0677">Repeat</keyword>
<dbReference type="GO" id="GO:0036156">
    <property type="term" value="C:inner dynein arm"/>
    <property type="evidence" value="ECO:0007669"/>
    <property type="project" value="TreeGrafter"/>
</dbReference>
<dbReference type="PANTHER" id="PTHR12442">
    <property type="entry name" value="DYNEIN INTERMEDIATE CHAIN"/>
    <property type="match status" value="1"/>
</dbReference>
<comment type="subcellular location">
    <subcellularLocation>
        <location evidence="1">Cytoplasm</location>
    </subcellularLocation>
</comment>
<dbReference type="InterPro" id="IPR050687">
    <property type="entry name" value="Dynein_IC"/>
</dbReference>
<dbReference type="GO" id="GO:0045503">
    <property type="term" value="F:dynein light chain binding"/>
    <property type="evidence" value="ECO:0007669"/>
    <property type="project" value="TreeGrafter"/>
</dbReference>
<feature type="compositionally biased region" description="Basic residues" evidence="5">
    <location>
        <begin position="342"/>
        <end position="351"/>
    </location>
</feature>
<gene>
    <name evidence="6" type="primary">WDR63</name>
    <name evidence="6" type="ORF">FOL47_009175</name>
</gene>
<feature type="region of interest" description="Disordered" evidence="5">
    <location>
        <begin position="745"/>
        <end position="779"/>
    </location>
</feature>
<sequence>MATWSPPEHRLNKGRKELTFHDKVLKDIPIAASQAWHSETHHETDVEVRGRTLTYNKPLTRYIATRHASEFGRPIRFSSCKTSLDTKKPVSFKFTLPKQPRSKDADADADSITQHPSVAQRRVIEHSVQASPQTHSEAAQTIHYGLVNAGLQYTAQGSAAEPRADGQTSLAALTEFLQKPEIAIAIEEALQQNETIDVFARDFDNLGVDDGRAAQLDASLGSGTETGIAEIRNFHDVTYTRNKRAECINWVPGEPDVVAVSYLHNLTFGQKVQNAGKPRPSCILLWSFHDSLSPHAALHSPNEVSTFSFCPTDRRFVIGGLVTGQLALWRLTDQELGITSAKRGKVPRKKKDKETKKEKEKSVAKSRTVLQINHKLLSTIDESHKRACTSIAWLPHWVDVVRKGSCVDKRGNADTEDENEDSSEKVKFFVTIAGDGQILLWDFQSARDAVVRGEHDFVWKPIHRVQLQRQDSGTEMGCTHILPILSMNLSCQPREGHDGASLSSFFATTEEGELIYGDWAPRTSGDKKPDFVKSLCEANKTFRPLLQLASSNTIADLFLMVSDWEFSLWYIGPSEPSASRPHDAAVTDDMDGSERPAEFMQPTLSEAIFRSSSPNSYYSCGSFSPTRPGVIYLGKADGAMDVWDFTDQSHKPMMSHTITAVALTTMTFSPEGQPLLAVGDEYGHLHILELPSSLTDGPEREEEVSSYNTSGITSLLTLMVDASLQILREILDRQYMRLELATKRKASLRGSKPQQETGAVEKADVASPSEDQSIDEDYTKMLTEFCESANISLADLENGIMQP</sequence>
<keyword evidence="7" id="KW-1185">Reference proteome</keyword>
<keyword evidence="3" id="KW-0853">WD repeat</keyword>
<feature type="compositionally biased region" description="Basic and acidic residues" evidence="5">
    <location>
        <begin position="352"/>
        <end position="363"/>
    </location>
</feature>
<dbReference type="SMART" id="SM00320">
    <property type="entry name" value="WD40"/>
    <property type="match status" value="3"/>
</dbReference>
<dbReference type="OrthoDB" id="366230at2759"/>
<feature type="region of interest" description="Disordered" evidence="5">
    <location>
        <begin position="342"/>
        <end position="364"/>
    </location>
</feature>
<evidence type="ECO:0000256" key="3">
    <source>
        <dbReference type="ARBA" id="ARBA00022574"/>
    </source>
</evidence>